<dbReference type="OrthoDB" id="296997at2157"/>
<dbReference type="AlphaFoldDB" id="A0A1I6HE81"/>
<evidence type="ECO:0000259" key="1">
    <source>
        <dbReference type="Pfam" id="PF25934"/>
    </source>
</evidence>
<dbReference type="InterPro" id="IPR058285">
    <property type="entry name" value="DUF7979"/>
</dbReference>
<gene>
    <name evidence="2" type="ORF">SAMN04488124_2120</name>
</gene>
<dbReference type="STRING" id="555875.SAMN04488124_2120"/>
<dbReference type="RefSeq" id="WP_089880387.1">
    <property type="nucleotide sequence ID" value="NZ_FOYS01000003.1"/>
</dbReference>
<dbReference type="Proteomes" id="UP000243250">
    <property type="component" value="Unassembled WGS sequence"/>
</dbReference>
<evidence type="ECO:0000313" key="2">
    <source>
        <dbReference type="EMBL" id="SFR52684.1"/>
    </source>
</evidence>
<feature type="domain" description="DUF7979" evidence="1">
    <location>
        <begin position="16"/>
        <end position="77"/>
    </location>
</feature>
<reference evidence="3" key="1">
    <citation type="submission" date="2016-10" db="EMBL/GenBank/DDBJ databases">
        <authorList>
            <person name="Varghese N."/>
            <person name="Submissions S."/>
        </authorList>
    </citation>
    <scope>NUCLEOTIDE SEQUENCE [LARGE SCALE GENOMIC DNA]</scope>
    <source>
        <strain evidence="3">CGMCC 1.8711</strain>
    </source>
</reference>
<sequence length="78" mass="8609">MSRTARGSRHDESTADVTVVRTGAADIDPDATVRHYDQLSERGQRAVAAAAESERGRVRDAELSVGEVVRFTDYYVVR</sequence>
<evidence type="ECO:0000313" key="3">
    <source>
        <dbReference type="Proteomes" id="UP000243250"/>
    </source>
</evidence>
<keyword evidence="3" id="KW-1185">Reference proteome</keyword>
<proteinExistence type="predicted"/>
<dbReference type="EMBL" id="FOYS01000003">
    <property type="protein sequence ID" value="SFR52684.1"/>
    <property type="molecule type" value="Genomic_DNA"/>
</dbReference>
<dbReference type="Pfam" id="PF25934">
    <property type="entry name" value="DUF7979"/>
    <property type="match status" value="1"/>
</dbReference>
<protein>
    <recommendedName>
        <fullName evidence="1">DUF7979 domain-containing protein</fullName>
    </recommendedName>
</protein>
<organism evidence="2 3">
    <name type="scientific">Halogeometricum limi</name>
    <dbReference type="NCBI Taxonomy" id="555875"/>
    <lineage>
        <taxon>Archaea</taxon>
        <taxon>Methanobacteriati</taxon>
        <taxon>Methanobacteriota</taxon>
        <taxon>Stenosarchaea group</taxon>
        <taxon>Halobacteria</taxon>
        <taxon>Halobacteriales</taxon>
        <taxon>Haloferacaceae</taxon>
        <taxon>Halogeometricum</taxon>
    </lineage>
</organism>
<name>A0A1I6HE81_9EURY</name>
<accession>A0A1I6HE81</accession>